<dbReference type="AlphaFoldDB" id="A0A0E9RAP4"/>
<evidence type="ECO:0000313" key="1">
    <source>
        <dbReference type="EMBL" id="JAH26174.1"/>
    </source>
</evidence>
<proteinExistence type="predicted"/>
<organism evidence="1">
    <name type="scientific">Anguilla anguilla</name>
    <name type="common">European freshwater eel</name>
    <name type="synonym">Muraena anguilla</name>
    <dbReference type="NCBI Taxonomy" id="7936"/>
    <lineage>
        <taxon>Eukaryota</taxon>
        <taxon>Metazoa</taxon>
        <taxon>Chordata</taxon>
        <taxon>Craniata</taxon>
        <taxon>Vertebrata</taxon>
        <taxon>Euteleostomi</taxon>
        <taxon>Actinopterygii</taxon>
        <taxon>Neopterygii</taxon>
        <taxon>Teleostei</taxon>
        <taxon>Anguilliformes</taxon>
        <taxon>Anguillidae</taxon>
        <taxon>Anguilla</taxon>
    </lineage>
</organism>
<name>A0A0E9RAP4_ANGAN</name>
<dbReference type="EMBL" id="GBXM01082403">
    <property type="protein sequence ID" value="JAH26174.1"/>
    <property type="molecule type" value="Transcribed_RNA"/>
</dbReference>
<protein>
    <submittedName>
        <fullName evidence="1">Uncharacterized protein</fullName>
    </submittedName>
</protein>
<accession>A0A0E9RAP4</accession>
<reference evidence="1" key="1">
    <citation type="submission" date="2014-11" db="EMBL/GenBank/DDBJ databases">
        <authorList>
            <person name="Amaro Gonzalez C."/>
        </authorList>
    </citation>
    <scope>NUCLEOTIDE SEQUENCE</scope>
</reference>
<reference evidence="1" key="2">
    <citation type="journal article" date="2015" name="Fish Shellfish Immunol.">
        <title>Early steps in the European eel (Anguilla anguilla)-Vibrio vulnificus interaction in the gills: Role of the RtxA13 toxin.</title>
        <authorList>
            <person name="Callol A."/>
            <person name="Pajuelo D."/>
            <person name="Ebbesson L."/>
            <person name="Teles M."/>
            <person name="MacKenzie S."/>
            <person name="Amaro C."/>
        </authorList>
    </citation>
    <scope>NUCLEOTIDE SEQUENCE</scope>
</reference>
<sequence length="44" mass="4873">MSFLEGTSQWSLLKTNSSLISGMNEANSLNRIIVKSRLKCVLSD</sequence>